<proteinExistence type="inferred from homology"/>
<organism evidence="3 4">
    <name type="scientific">Oceanibacterium hippocampi</name>
    <dbReference type="NCBI Taxonomy" id="745714"/>
    <lineage>
        <taxon>Bacteria</taxon>
        <taxon>Pseudomonadati</taxon>
        <taxon>Pseudomonadota</taxon>
        <taxon>Alphaproteobacteria</taxon>
        <taxon>Sneathiellales</taxon>
        <taxon>Sneathiellaceae</taxon>
        <taxon>Oceanibacterium</taxon>
    </lineage>
</organism>
<reference evidence="3 4" key="1">
    <citation type="submission" date="2017-03" db="EMBL/GenBank/DDBJ databases">
        <authorList>
            <person name="Afonso C.L."/>
            <person name="Miller P.J."/>
            <person name="Scott M.A."/>
            <person name="Spackman E."/>
            <person name="Goraichik I."/>
            <person name="Dimitrov K.M."/>
            <person name="Suarez D.L."/>
            <person name="Swayne D.E."/>
        </authorList>
    </citation>
    <scope>NUCLEOTIDE SEQUENCE [LARGE SCALE GENOMIC DNA]</scope>
    <source>
        <strain evidence="3 4">CECT 7691</strain>
    </source>
</reference>
<dbReference type="RefSeq" id="WP_085885501.1">
    <property type="nucleotide sequence ID" value="NZ_FWFR01000005.1"/>
</dbReference>
<dbReference type="OrthoDB" id="9797020at2"/>
<keyword evidence="4" id="KW-1185">Reference proteome</keyword>
<dbReference type="InParanoid" id="A0A1Y5TZD5"/>
<dbReference type="Gene3D" id="3.40.50.720">
    <property type="entry name" value="NAD(P)-binding Rossmann-like Domain"/>
    <property type="match status" value="1"/>
</dbReference>
<dbReference type="FunFam" id="3.40.50.720:FF:000084">
    <property type="entry name" value="Short-chain dehydrogenase reductase"/>
    <property type="match status" value="1"/>
</dbReference>
<dbReference type="Proteomes" id="UP000193200">
    <property type="component" value="Unassembled WGS sequence"/>
</dbReference>
<evidence type="ECO:0000256" key="2">
    <source>
        <dbReference type="ARBA" id="ARBA00023002"/>
    </source>
</evidence>
<evidence type="ECO:0000313" key="3">
    <source>
        <dbReference type="EMBL" id="SLN76656.1"/>
    </source>
</evidence>
<dbReference type="AlphaFoldDB" id="A0A1Y5TZD5"/>
<dbReference type="InterPro" id="IPR036291">
    <property type="entry name" value="NAD(P)-bd_dom_sf"/>
</dbReference>
<dbReference type="PRINTS" id="PR00081">
    <property type="entry name" value="GDHRDH"/>
</dbReference>
<comment type="similarity">
    <text evidence="1">Belongs to the short-chain dehydrogenases/reductases (SDR) family.</text>
</comment>
<evidence type="ECO:0000313" key="4">
    <source>
        <dbReference type="Proteomes" id="UP000193200"/>
    </source>
</evidence>
<dbReference type="GO" id="GO:0047936">
    <property type="term" value="F:glucose 1-dehydrogenase [NAD(P)+] activity"/>
    <property type="evidence" value="ECO:0007669"/>
    <property type="project" value="UniProtKB-EC"/>
</dbReference>
<evidence type="ECO:0000256" key="1">
    <source>
        <dbReference type="ARBA" id="ARBA00006484"/>
    </source>
</evidence>
<protein>
    <submittedName>
        <fullName evidence="3">Glucose 1-dehydrogenase 1</fullName>
        <ecNumber evidence="3">1.1.1.47</ecNumber>
    </submittedName>
</protein>
<keyword evidence="2 3" id="KW-0560">Oxidoreductase</keyword>
<dbReference type="SUPFAM" id="SSF51735">
    <property type="entry name" value="NAD(P)-binding Rossmann-fold domains"/>
    <property type="match status" value="1"/>
</dbReference>
<dbReference type="EMBL" id="FWFR01000005">
    <property type="protein sequence ID" value="SLN76656.1"/>
    <property type="molecule type" value="Genomic_DNA"/>
</dbReference>
<dbReference type="PANTHER" id="PTHR24321">
    <property type="entry name" value="DEHYDROGENASES, SHORT CHAIN"/>
    <property type="match status" value="1"/>
</dbReference>
<dbReference type="EC" id="1.1.1.47" evidence="3"/>
<dbReference type="PRINTS" id="PR00080">
    <property type="entry name" value="SDRFAMILY"/>
</dbReference>
<accession>A0A1Y5TZD5</accession>
<gene>
    <name evidence="3" type="primary">gdhI_3</name>
    <name evidence="3" type="ORF">OCH7691_04156</name>
</gene>
<dbReference type="CDD" id="cd05233">
    <property type="entry name" value="SDR_c"/>
    <property type="match status" value="1"/>
</dbReference>
<name>A0A1Y5TZD5_9PROT</name>
<sequence>MSKDFDGRSVIVLGAGSVGPGWGNGKACAVRFAREGARVLCVDINAAAAEETAAIIAREGGKALAHKADVTRSDDIEALVARCVETWGGVDVLHHNVGIARVGGCVDLPEDDWRHIMDVNLTSAFLACKHVLPVMERQGKGAIVATGSVAGIRYTGVPYVTYYASKAALQHLMTSVALEYAAKGIRANTVLPGLMHTPMIFQGLPDAYADGDADRMIAVREQQCPTGAMGDAWDVAEAVLYLASDRAKYVTGTTLAVDGGISMKFT</sequence>
<dbReference type="Pfam" id="PF13561">
    <property type="entry name" value="adh_short_C2"/>
    <property type="match status" value="1"/>
</dbReference>
<dbReference type="PANTHER" id="PTHR24321:SF15">
    <property type="entry name" value="OXIDOREDUCTASE UCPA"/>
    <property type="match status" value="1"/>
</dbReference>
<dbReference type="InterPro" id="IPR002347">
    <property type="entry name" value="SDR_fam"/>
</dbReference>